<proteinExistence type="predicted"/>
<dbReference type="InterPro" id="IPR039556">
    <property type="entry name" value="ICL/PEPM"/>
</dbReference>
<organism evidence="2 3">
    <name type="scientific">Lysobacter arenosi</name>
    <dbReference type="NCBI Taxonomy" id="2795387"/>
    <lineage>
        <taxon>Bacteria</taxon>
        <taxon>Pseudomonadati</taxon>
        <taxon>Pseudomonadota</taxon>
        <taxon>Gammaproteobacteria</taxon>
        <taxon>Lysobacterales</taxon>
        <taxon>Lysobacteraceae</taxon>
        <taxon>Lysobacter</taxon>
    </lineage>
</organism>
<dbReference type="CDD" id="cd00377">
    <property type="entry name" value="ICL_PEPM"/>
    <property type="match status" value="1"/>
</dbReference>
<dbReference type="PANTHER" id="PTHR42905:SF16">
    <property type="entry name" value="CARBOXYPHOSPHONOENOLPYRUVATE PHOSPHONOMUTASE-LIKE PROTEIN (AFU_ORTHOLOGUE AFUA_5G07230)"/>
    <property type="match status" value="1"/>
</dbReference>
<reference evidence="2 3" key="1">
    <citation type="submission" date="2021-02" db="EMBL/GenBank/DDBJ databases">
        <title>Lysobacter arenosi sp. nov., isolated from soil of gangwondo yeongwol, south Korea.</title>
        <authorList>
            <person name="Kim K.R."/>
            <person name="Kim K.H."/>
            <person name="Jeon C.O."/>
        </authorList>
    </citation>
    <scope>NUCLEOTIDE SEQUENCE [LARGE SCALE GENOMIC DNA]</scope>
    <source>
        <strain evidence="2 3">R7</strain>
    </source>
</reference>
<evidence type="ECO:0000313" key="2">
    <source>
        <dbReference type="EMBL" id="QSX76004.1"/>
    </source>
</evidence>
<name>A0ABX7RGC3_9GAMM</name>
<keyword evidence="3" id="KW-1185">Reference proteome</keyword>
<dbReference type="SUPFAM" id="SSF51621">
    <property type="entry name" value="Phosphoenolpyruvate/pyruvate domain"/>
    <property type="match status" value="1"/>
</dbReference>
<dbReference type="Proteomes" id="UP000663400">
    <property type="component" value="Chromosome"/>
</dbReference>
<gene>
    <name evidence="2" type="ORF">HIV01_005745</name>
</gene>
<dbReference type="PANTHER" id="PTHR42905">
    <property type="entry name" value="PHOSPHOENOLPYRUVATE CARBOXYLASE"/>
    <property type="match status" value="1"/>
</dbReference>
<dbReference type="GO" id="GO:0016829">
    <property type="term" value="F:lyase activity"/>
    <property type="evidence" value="ECO:0007669"/>
    <property type="project" value="UniProtKB-KW"/>
</dbReference>
<evidence type="ECO:0000256" key="1">
    <source>
        <dbReference type="ARBA" id="ARBA00022723"/>
    </source>
</evidence>
<sequence length="269" mass="27723">MSSNAQYAAQFRQLHAGGLLLLPNAWDAGSARLIESLGAKAIATTSAGVAWANGYADGDQLPIAQLVATAESIARVIAIPLSVDVEGGYSDDPATVADNVVRLADIGVVGINLEDGAGAPELLCAKIERIKSECAQRGLDVYVNARTDVYLRGLAPAGQRVESTLARAALYRQAGADGLFVPGLTDADEIGAVASRAGVPLNVMLRPNLPDTAALEALGVRRLSAGSNLAEEAYAHTRAGAQEFLRSGRSPASADAIGYGAINGLFADR</sequence>
<protein>
    <submittedName>
        <fullName evidence="2">Isocitrate lyase/phosphoenolpyruvate mutase family protein</fullName>
    </submittedName>
</protein>
<keyword evidence="2" id="KW-0456">Lyase</keyword>
<dbReference type="Pfam" id="PF13714">
    <property type="entry name" value="PEP_mutase"/>
    <property type="match status" value="1"/>
</dbReference>
<accession>A0ABX7RGC3</accession>
<dbReference type="InterPro" id="IPR040442">
    <property type="entry name" value="Pyrv_kinase-like_dom_sf"/>
</dbReference>
<dbReference type="RefSeq" id="WP_200605366.1">
    <property type="nucleotide sequence ID" value="NZ_CP071517.1"/>
</dbReference>
<keyword evidence="1" id="KW-0479">Metal-binding</keyword>
<dbReference type="EMBL" id="CP071517">
    <property type="protein sequence ID" value="QSX76004.1"/>
    <property type="molecule type" value="Genomic_DNA"/>
</dbReference>
<evidence type="ECO:0000313" key="3">
    <source>
        <dbReference type="Proteomes" id="UP000663400"/>
    </source>
</evidence>
<dbReference type="InterPro" id="IPR015813">
    <property type="entry name" value="Pyrv/PenolPyrv_kinase-like_dom"/>
</dbReference>
<dbReference type="Gene3D" id="3.20.20.60">
    <property type="entry name" value="Phosphoenolpyruvate-binding domains"/>
    <property type="match status" value="1"/>
</dbReference>